<evidence type="ECO:0000313" key="4">
    <source>
        <dbReference type="Proteomes" id="UP001597145"/>
    </source>
</evidence>
<evidence type="ECO:0000256" key="1">
    <source>
        <dbReference type="ARBA" id="ARBA00008383"/>
    </source>
</evidence>
<dbReference type="Gene3D" id="3.40.50.10540">
    <property type="entry name" value="Crotonobetainyl-coa:carnitine coa-transferase, domain 1"/>
    <property type="match status" value="1"/>
</dbReference>
<dbReference type="PANTHER" id="PTHR48228">
    <property type="entry name" value="SUCCINYL-COA--D-CITRAMALATE COA-TRANSFERASE"/>
    <property type="match status" value="1"/>
</dbReference>
<accession>A0ABW4FQG9</accession>
<dbReference type="InterPro" id="IPR050509">
    <property type="entry name" value="CoA-transferase_III"/>
</dbReference>
<sequence>MSGTLPFDGLRVIDLGSFWAAPYLTTYLGAYGADVVKVESVQRPDGFRFTSTQPALGDRWFDRSLLWQATNLNKRCVTVGLRSEQGKDLLRRLCADADVFVENYAARVVEQFGFDYEGLRRINPSIIVLRLPGFGLAGPWRDYVGWGNAFEQIAGLAWVTGFGDGRPQTPGGYIDPTVGMHAAVALLAAVEHRERTGEGQLVEVPQIEVGASMTAEQLIVRSSGGTELVRQGNRHPVYAPQGVYRCAAEPAEWVALSVRDNREWRALRRIMGDPPEMAAPVLDTVAGRQSHHDELDRALQEWSRGQDVHDVVSDLRGAGVPVARVLVPAGFNEDPQLVDRQYYQEVVHPLSGKRRFPGYPMRFSFESARRPHRRPAPRLGEHNEEILGGELGLTPDELAAHTESGVIGTAPAGA</sequence>
<organism evidence="3 4">
    <name type="scientific">Pseudonocardia aurantiaca</name>
    <dbReference type="NCBI Taxonomy" id="75290"/>
    <lineage>
        <taxon>Bacteria</taxon>
        <taxon>Bacillati</taxon>
        <taxon>Actinomycetota</taxon>
        <taxon>Actinomycetes</taxon>
        <taxon>Pseudonocardiales</taxon>
        <taxon>Pseudonocardiaceae</taxon>
        <taxon>Pseudonocardia</taxon>
    </lineage>
</organism>
<evidence type="ECO:0000313" key="3">
    <source>
        <dbReference type="EMBL" id="MFD1532746.1"/>
    </source>
</evidence>
<name>A0ABW4FQG9_9PSEU</name>
<protein>
    <submittedName>
        <fullName evidence="3">CaiB/BaiF CoA transferase family protein</fullName>
    </submittedName>
</protein>
<comment type="similarity">
    <text evidence="1">Belongs to the CoA-transferase III family.</text>
</comment>
<dbReference type="Gene3D" id="3.30.1540.10">
    <property type="entry name" value="formyl-coa transferase, domain 3"/>
    <property type="match status" value="1"/>
</dbReference>
<dbReference type="Proteomes" id="UP001597145">
    <property type="component" value="Unassembled WGS sequence"/>
</dbReference>
<gene>
    <name evidence="3" type="ORF">ACFSCY_25310</name>
</gene>
<keyword evidence="4" id="KW-1185">Reference proteome</keyword>
<comment type="caution">
    <text evidence="3">The sequence shown here is derived from an EMBL/GenBank/DDBJ whole genome shotgun (WGS) entry which is preliminary data.</text>
</comment>
<evidence type="ECO:0000256" key="2">
    <source>
        <dbReference type="ARBA" id="ARBA00022679"/>
    </source>
</evidence>
<dbReference type="GO" id="GO:0016740">
    <property type="term" value="F:transferase activity"/>
    <property type="evidence" value="ECO:0007669"/>
    <property type="project" value="UniProtKB-KW"/>
</dbReference>
<dbReference type="PANTHER" id="PTHR48228:SF6">
    <property type="entry name" value="L-CARNITINE COA-TRANSFERASE"/>
    <property type="match status" value="1"/>
</dbReference>
<dbReference type="SUPFAM" id="SSF89796">
    <property type="entry name" value="CoA-transferase family III (CaiB/BaiF)"/>
    <property type="match status" value="1"/>
</dbReference>
<dbReference type="InterPro" id="IPR003673">
    <property type="entry name" value="CoA-Trfase_fam_III"/>
</dbReference>
<dbReference type="RefSeq" id="WP_343978456.1">
    <property type="nucleotide sequence ID" value="NZ_BAAAJG010000010.1"/>
</dbReference>
<dbReference type="InterPro" id="IPR044855">
    <property type="entry name" value="CoA-Trfase_III_dom3_sf"/>
</dbReference>
<dbReference type="EMBL" id="JBHUCP010000019">
    <property type="protein sequence ID" value="MFD1532746.1"/>
    <property type="molecule type" value="Genomic_DNA"/>
</dbReference>
<keyword evidence="2 3" id="KW-0808">Transferase</keyword>
<dbReference type="InterPro" id="IPR023606">
    <property type="entry name" value="CoA-Trfase_III_dom_1_sf"/>
</dbReference>
<proteinExistence type="inferred from homology"/>
<dbReference type="Pfam" id="PF02515">
    <property type="entry name" value="CoA_transf_3"/>
    <property type="match status" value="1"/>
</dbReference>
<reference evidence="4" key="1">
    <citation type="journal article" date="2019" name="Int. J. Syst. Evol. Microbiol.">
        <title>The Global Catalogue of Microorganisms (GCM) 10K type strain sequencing project: providing services to taxonomists for standard genome sequencing and annotation.</title>
        <authorList>
            <consortium name="The Broad Institute Genomics Platform"/>
            <consortium name="The Broad Institute Genome Sequencing Center for Infectious Disease"/>
            <person name="Wu L."/>
            <person name="Ma J."/>
        </authorList>
    </citation>
    <scope>NUCLEOTIDE SEQUENCE [LARGE SCALE GENOMIC DNA]</scope>
    <source>
        <strain evidence="4">JCM 12165</strain>
    </source>
</reference>